<feature type="transmembrane region" description="Helical" evidence="2">
    <location>
        <begin position="128"/>
        <end position="150"/>
    </location>
</feature>
<feature type="transmembrane region" description="Helical" evidence="2">
    <location>
        <begin position="20"/>
        <end position="43"/>
    </location>
</feature>
<proteinExistence type="predicted"/>
<dbReference type="Proteomes" id="UP000242287">
    <property type="component" value="Unassembled WGS sequence"/>
</dbReference>
<feature type="transmembrane region" description="Helical" evidence="2">
    <location>
        <begin position="55"/>
        <end position="72"/>
    </location>
</feature>
<accession>A0A2A9NYU7</accession>
<keyword evidence="2" id="KW-0472">Membrane</keyword>
<reference evidence="3 4" key="1">
    <citation type="submission" date="2014-02" db="EMBL/GenBank/DDBJ databases">
        <title>Transposable element dynamics among asymbiotic and ectomycorrhizal Amanita fungi.</title>
        <authorList>
            <consortium name="DOE Joint Genome Institute"/>
            <person name="Hess J."/>
            <person name="Skrede I."/>
            <person name="Wolfe B."/>
            <person name="LaButti K."/>
            <person name="Ohm R.A."/>
            <person name="Grigoriev I.V."/>
            <person name="Pringle A."/>
        </authorList>
    </citation>
    <scope>NUCLEOTIDE SEQUENCE [LARGE SCALE GENOMIC DNA]</scope>
    <source>
        <strain evidence="3 4">SKay4041</strain>
    </source>
</reference>
<dbReference type="OrthoDB" id="2548432at2759"/>
<evidence type="ECO:0000256" key="2">
    <source>
        <dbReference type="SAM" id="Phobius"/>
    </source>
</evidence>
<evidence type="ECO:0008006" key="5">
    <source>
        <dbReference type="Google" id="ProtNLM"/>
    </source>
</evidence>
<evidence type="ECO:0000256" key="1">
    <source>
        <dbReference type="SAM" id="MobiDB-lite"/>
    </source>
</evidence>
<sequence length="357" mass="39538">MAPPQPPPPGLNFIASIKSPLYNVIIAHTFTSFLLPLIIALFYFSTPRSRRQPTFVLNVVNICLAMTAGSLLDARAVRFILSPLNPPPLSWNITIGCLGAVQTILVDIILLLRLVAVYPRSYIGGRRFVLLITLPILLKGMRIANLIAFIKALTDATRDPATANSRIASVWAHSPYLKIEWVSQMVENTYASGFFLWRLHLKNWEHRNVTTGSSSASFTERLRVLFSIALGNFIFPMLFSVVQLIVVFREVHVSIINVIVLVNTSIAVIGVVFATVWAESSNWVQDQKDNWKKQVAPAGQAVSELVFQRNVADSSGLTTTETSHQTVTGHSDSPIEFKTALGSQPSESSIERKLEEN</sequence>
<feature type="transmembrane region" description="Helical" evidence="2">
    <location>
        <begin position="224"/>
        <end position="248"/>
    </location>
</feature>
<feature type="compositionally biased region" description="Polar residues" evidence="1">
    <location>
        <begin position="316"/>
        <end position="331"/>
    </location>
</feature>
<gene>
    <name evidence="3" type="ORF">AMATHDRAFT_924</name>
</gene>
<evidence type="ECO:0000313" key="4">
    <source>
        <dbReference type="Proteomes" id="UP000242287"/>
    </source>
</evidence>
<keyword evidence="2" id="KW-0812">Transmembrane</keyword>
<feature type="transmembrane region" description="Helical" evidence="2">
    <location>
        <begin position="255"/>
        <end position="278"/>
    </location>
</feature>
<keyword evidence="4" id="KW-1185">Reference proteome</keyword>
<keyword evidence="2" id="KW-1133">Transmembrane helix</keyword>
<organism evidence="3 4">
    <name type="scientific">Amanita thiersii Skay4041</name>
    <dbReference type="NCBI Taxonomy" id="703135"/>
    <lineage>
        <taxon>Eukaryota</taxon>
        <taxon>Fungi</taxon>
        <taxon>Dikarya</taxon>
        <taxon>Basidiomycota</taxon>
        <taxon>Agaricomycotina</taxon>
        <taxon>Agaricomycetes</taxon>
        <taxon>Agaricomycetidae</taxon>
        <taxon>Agaricales</taxon>
        <taxon>Pluteineae</taxon>
        <taxon>Amanitaceae</taxon>
        <taxon>Amanita</taxon>
    </lineage>
</organism>
<evidence type="ECO:0000313" key="3">
    <source>
        <dbReference type="EMBL" id="PFH53687.1"/>
    </source>
</evidence>
<protein>
    <recommendedName>
        <fullName evidence="5">G-protein coupled receptors family 1 profile domain-containing protein</fullName>
    </recommendedName>
</protein>
<feature type="transmembrane region" description="Helical" evidence="2">
    <location>
        <begin position="92"/>
        <end position="116"/>
    </location>
</feature>
<dbReference type="EMBL" id="KZ301972">
    <property type="protein sequence ID" value="PFH53687.1"/>
    <property type="molecule type" value="Genomic_DNA"/>
</dbReference>
<dbReference type="AlphaFoldDB" id="A0A2A9NYU7"/>
<feature type="region of interest" description="Disordered" evidence="1">
    <location>
        <begin position="316"/>
        <end position="357"/>
    </location>
</feature>
<name>A0A2A9NYU7_9AGAR</name>